<evidence type="ECO:0000256" key="1">
    <source>
        <dbReference type="SAM" id="Coils"/>
    </source>
</evidence>
<evidence type="ECO:0000313" key="4">
    <source>
        <dbReference type="Proteomes" id="UP000199197"/>
    </source>
</evidence>
<dbReference type="EMBL" id="CZVW01000004">
    <property type="protein sequence ID" value="CUS98548.1"/>
    <property type="molecule type" value="Genomic_DNA"/>
</dbReference>
<feature type="transmembrane region" description="Helical" evidence="2">
    <location>
        <begin position="12"/>
        <end position="29"/>
    </location>
</feature>
<organism evidence="3 4">
    <name type="scientific">Candidatus Chryseopegocella kryptomonas</name>
    <dbReference type="NCBI Taxonomy" id="1633643"/>
    <lineage>
        <taxon>Bacteria</taxon>
        <taxon>Pseudomonadati</taxon>
        <taxon>Candidatus Kryptoniota</taxon>
        <taxon>Candidatus Chryseopegocella</taxon>
    </lineage>
</organism>
<dbReference type="OrthoDB" id="9813263at2"/>
<keyword evidence="2" id="KW-0812">Transmembrane</keyword>
<keyword evidence="2" id="KW-0472">Membrane</keyword>
<accession>A0A0P1MRT1</accession>
<name>A0A0P1MRT1_9BACT</name>
<dbReference type="Proteomes" id="UP000199197">
    <property type="component" value="Unassembled WGS sequence"/>
</dbReference>
<gene>
    <name evidence="3" type="ORF">JGI23_00503</name>
</gene>
<evidence type="ECO:0000256" key="2">
    <source>
        <dbReference type="SAM" id="Phobius"/>
    </source>
</evidence>
<reference evidence="4" key="1">
    <citation type="submission" date="2015-11" db="EMBL/GenBank/DDBJ databases">
        <authorList>
            <person name="Varghese N."/>
        </authorList>
    </citation>
    <scope>NUCLEOTIDE SEQUENCE [LARGE SCALE GENOMIC DNA]</scope>
    <source>
        <strain evidence="4">JGI-23</strain>
    </source>
</reference>
<dbReference type="InterPro" id="IPR045755">
    <property type="entry name" value="FtsL-like"/>
</dbReference>
<dbReference type="AlphaFoldDB" id="A0A0P1MRT1"/>
<evidence type="ECO:0000313" key="3">
    <source>
        <dbReference type="EMBL" id="CUS98548.1"/>
    </source>
</evidence>
<feature type="coiled-coil region" evidence="1">
    <location>
        <begin position="34"/>
        <end position="68"/>
    </location>
</feature>
<keyword evidence="2" id="KW-1133">Transmembrane helix</keyword>
<proteinExistence type="predicted"/>
<dbReference type="RefSeq" id="WP_092347979.1">
    <property type="nucleotide sequence ID" value="NZ_CZVW01000004.1"/>
</dbReference>
<keyword evidence="4" id="KW-1185">Reference proteome</keyword>
<dbReference type="Pfam" id="PF19579">
    <property type="entry name" value="FtsL_2"/>
    <property type="match status" value="1"/>
</dbReference>
<sequence>MKSPREKISGVKILVFLILVGMLGVAYIWNSFVVDKRADEMIKLEKQLEQLKMEKLFLEAKYEKLISVNYIVPYARQKLGLVFPKKNPKEIELKR</sequence>
<protein>
    <submittedName>
        <fullName evidence="3">Septum formation initiator</fullName>
    </submittedName>
</protein>
<keyword evidence="1" id="KW-0175">Coiled coil</keyword>